<keyword evidence="3" id="KW-0804">Transcription</keyword>
<dbReference type="Pfam" id="PF01047">
    <property type="entry name" value="MarR"/>
    <property type="match status" value="1"/>
</dbReference>
<evidence type="ECO:0000313" key="6">
    <source>
        <dbReference type="Proteomes" id="UP000007722"/>
    </source>
</evidence>
<keyword evidence="2" id="KW-0238">DNA-binding</keyword>
<dbReference type="PANTHER" id="PTHR42756:SF1">
    <property type="entry name" value="TRANSCRIPTIONAL REPRESSOR OF EMRAB OPERON"/>
    <property type="match status" value="1"/>
</dbReference>
<gene>
    <name evidence="5" type="ordered locus">Mvol_0709</name>
</gene>
<dbReference type="PANTHER" id="PTHR42756">
    <property type="entry name" value="TRANSCRIPTIONAL REGULATOR, MARR"/>
    <property type="match status" value="1"/>
</dbReference>
<dbReference type="GO" id="GO:0003677">
    <property type="term" value="F:DNA binding"/>
    <property type="evidence" value="ECO:0007669"/>
    <property type="project" value="UniProtKB-KW"/>
</dbReference>
<evidence type="ECO:0000259" key="4">
    <source>
        <dbReference type="PROSITE" id="PS50995"/>
    </source>
</evidence>
<dbReference type="KEGG" id="mvo:Mvol_0709"/>
<feature type="domain" description="HTH marR-type" evidence="4">
    <location>
        <begin position="1"/>
        <end position="131"/>
    </location>
</feature>
<dbReference type="Gene3D" id="1.10.10.10">
    <property type="entry name" value="Winged helix-like DNA-binding domain superfamily/Winged helix DNA-binding domain"/>
    <property type="match status" value="1"/>
</dbReference>
<reference evidence="5 6" key="1">
    <citation type="submission" date="2010-05" db="EMBL/GenBank/DDBJ databases">
        <title>Complete sequence of Methanococcus voltae A3.</title>
        <authorList>
            <consortium name="US DOE Joint Genome Institute"/>
            <person name="Lucas S."/>
            <person name="Copeland A."/>
            <person name="Lapidus A."/>
            <person name="Cheng J.-F."/>
            <person name="Bruce D."/>
            <person name="Goodwin L."/>
            <person name="Pitluck S."/>
            <person name="Lowry S."/>
            <person name="Clum A."/>
            <person name="Land M."/>
            <person name="Hauser L."/>
            <person name="Kyrpides N."/>
            <person name="Mikhailova N."/>
            <person name="Whitman W.B."/>
            <person name="Woyke T."/>
        </authorList>
    </citation>
    <scope>NUCLEOTIDE SEQUENCE [LARGE SCALE GENOMIC DNA]</scope>
    <source>
        <strain evidence="6">ATCC BAA-1334 / A3</strain>
    </source>
</reference>
<dbReference type="STRING" id="456320.Mvol_0709"/>
<organism evidence="5 6">
    <name type="scientific">Methanococcus voltae (strain ATCC BAA-1334 / A3)</name>
    <dbReference type="NCBI Taxonomy" id="456320"/>
    <lineage>
        <taxon>Archaea</taxon>
        <taxon>Methanobacteriati</taxon>
        <taxon>Methanobacteriota</taxon>
        <taxon>Methanomada group</taxon>
        <taxon>Methanococci</taxon>
        <taxon>Methanococcales</taxon>
        <taxon>Methanococcaceae</taxon>
        <taxon>Methanococcus</taxon>
    </lineage>
</organism>
<evidence type="ECO:0000256" key="2">
    <source>
        <dbReference type="ARBA" id="ARBA00023125"/>
    </source>
</evidence>
<dbReference type="InterPro" id="IPR036390">
    <property type="entry name" value="WH_DNA-bd_sf"/>
</dbReference>
<dbReference type="GO" id="GO:0003700">
    <property type="term" value="F:DNA-binding transcription factor activity"/>
    <property type="evidence" value="ECO:0007669"/>
    <property type="project" value="InterPro"/>
</dbReference>
<name>D7DTA8_METV3</name>
<dbReference type="Proteomes" id="UP000007722">
    <property type="component" value="Chromosome"/>
</dbReference>
<dbReference type="InterPro" id="IPR036388">
    <property type="entry name" value="WH-like_DNA-bd_sf"/>
</dbReference>
<keyword evidence="6" id="KW-1185">Reference proteome</keyword>
<evidence type="ECO:0000256" key="3">
    <source>
        <dbReference type="ARBA" id="ARBA00023163"/>
    </source>
</evidence>
<dbReference type="InParanoid" id="D7DTA8"/>
<dbReference type="AlphaFoldDB" id="D7DTA8"/>
<dbReference type="HOGENOM" id="CLU_1709159_0_0_2"/>
<dbReference type="InterPro" id="IPR000835">
    <property type="entry name" value="HTH_MarR-typ"/>
</dbReference>
<sequence length="153" mass="18427">MGRQIEISKKKFPNIEEEYTKLTIIQLDYLYAIYNLDNPSFSDIAKFMNVANSSVSEMYRKLYDKGYVSKSRSKKDRREYQISLTFKGRRLIYKDLVSSIYLSKEIFEKIPDENVLNAYEVLKDYLYEVKSKELEQYFKKYAEYKSIEKEFLD</sequence>
<keyword evidence="1" id="KW-0805">Transcription regulation</keyword>
<proteinExistence type="predicted"/>
<evidence type="ECO:0000256" key="1">
    <source>
        <dbReference type="ARBA" id="ARBA00023015"/>
    </source>
</evidence>
<dbReference type="eggNOG" id="arCOG03182">
    <property type="taxonomic scope" value="Archaea"/>
</dbReference>
<dbReference type="EMBL" id="CP002057">
    <property type="protein sequence ID" value="ADI36368.1"/>
    <property type="molecule type" value="Genomic_DNA"/>
</dbReference>
<evidence type="ECO:0000313" key="5">
    <source>
        <dbReference type="EMBL" id="ADI36368.1"/>
    </source>
</evidence>
<accession>D7DTA8</accession>
<dbReference type="SUPFAM" id="SSF46785">
    <property type="entry name" value="Winged helix' DNA-binding domain"/>
    <property type="match status" value="1"/>
</dbReference>
<dbReference type="PROSITE" id="PS50995">
    <property type="entry name" value="HTH_MARR_2"/>
    <property type="match status" value="1"/>
</dbReference>
<dbReference type="SMART" id="SM00347">
    <property type="entry name" value="HTH_MARR"/>
    <property type="match status" value="1"/>
</dbReference>
<protein>
    <submittedName>
        <fullName evidence="5">Transcriptional regulator, MarR family</fullName>
    </submittedName>
</protein>